<feature type="compositionally biased region" description="Low complexity" evidence="1">
    <location>
        <begin position="137"/>
        <end position="158"/>
    </location>
</feature>
<accession>A0ABY8W8H9</accession>
<keyword evidence="2" id="KW-0812">Transmembrane</keyword>
<dbReference type="RefSeq" id="WP_284915369.1">
    <property type="nucleotide sequence ID" value="NZ_CP126980.1"/>
</dbReference>
<evidence type="ECO:0000313" key="4">
    <source>
        <dbReference type="Proteomes" id="UP001240150"/>
    </source>
</evidence>
<keyword evidence="2" id="KW-1133">Transmembrane helix</keyword>
<evidence type="ECO:0008006" key="5">
    <source>
        <dbReference type="Google" id="ProtNLM"/>
    </source>
</evidence>
<dbReference type="EMBL" id="CP126980">
    <property type="protein sequence ID" value="WIM94166.1"/>
    <property type="molecule type" value="Genomic_DNA"/>
</dbReference>
<name>A0ABY8W8H9_9ACTN</name>
<evidence type="ECO:0000256" key="1">
    <source>
        <dbReference type="SAM" id="MobiDB-lite"/>
    </source>
</evidence>
<organism evidence="3 4">
    <name type="scientific">Actinoplanes oblitus</name>
    <dbReference type="NCBI Taxonomy" id="3040509"/>
    <lineage>
        <taxon>Bacteria</taxon>
        <taxon>Bacillati</taxon>
        <taxon>Actinomycetota</taxon>
        <taxon>Actinomycetes</taxon>
        <taxon>Micromonosporales</taxon>
        <taxon>Micromonosporaceae</taxon>
        <taxon>Actinoplanes</taxon>
    </lineage>
</organism>
<feature type="region of interest" description="Disordered" evidence="1">
    <location>
        <begin position="115"/>
        <end position="158"/>
    </location>
</feature>
<sequence length="350" mass="35979">MESAAPETGDEPSRLPSGLPRISDYWPDAPHRLGPPADHYELPGADPTRLRTPPVARVYPETVPDRRTGRDLKPAIVLLAAVLLVGGGVFAVVSRLRTPAGDPIASLPAPPLPVPSAVTEAPNPPVSIGTSPPPSPTTAAPTSAAAPRGAGTTTSAAPAVPEAATLELADGVTRLQVEVGDVGDGIVAVSVGEDSTIRARAKVDDDRVTVTVAPSGRETGSASLAIRLSDEVRWSFTMRGGVNTGRIDLSGGRVGAIELIGGAGTLDLVLPAQRAAIPIVERGGLGNWRIVTDREVPVRAFFREGAGSVTVYGRTDDGVGRGDVIRSGRGDDGIRLDSEEGVGALTVQSR</sequence>
<evidence type="ECO:0000313" key="3">
    <source>
        <dbReference type="EMBL" id="WIM94166.1"/>
    </source>
</evidence>
<proteinExistence type="predicted"/>
<protein>
    <recommendedName>
        <fullName evidence="5">Adhesin domain-containing protein</fullName>
    </recommendedName>
</protein>
<gene>
    <name evidence="3" type="ORF">ACTOB_006167</name>
</gene>
<feature type="transmembrane region" description="Helical" evidence="2">
    <location>
        <begin position="75"/>
        <end position="93"/>
    </location>
</feature>
<keyword evidence="4" id="KW-1185">Reference proteome</keyword>
<evidence type="ECO:0000256" key="2">
    <source>
        <dbReference type="SAM" id="Phobius"/>
    </source>
</evidence>
<dbReference type="Proteomes" id="UP001240150">
    <property type="component" value="Chromosome"/>
</dbReference>
<keyword evidence="2" id="KW-0472">Membrane</keyword>
<feature type="region of interest" description="Disordered" evidence="1">
    <location>
        <begin position="1"/>
        <end position="68"/>
    </location>
</feature>
<reference evidence="3 4" key="1">
    <citation type="submission" date="2023-06" db="EMBL/GenBank/DDBJ databases">
        <authorList>
            <person name="Yushchuk O."/>
            <person name="Binda E."/>
            <person name="Ruckert-Reed C."/>
            <person name="Fedorenko V."/>
            <person name="Kalinowski J."/>
            <person name="Marinelli F."/>
        </authorList>
    </citation>
    <scope>NUCLEOTIDE SEQUENCE [LARGE SCALE GENOMIC DNA]</scope>
    <source>
        <strain evidence="3 4">NRRL 3884</strain>
    </source>
</reference>